<comment type="caution">
    <text evidence="1">The sequence shown here is derived from an EMBL/GenBank/DDBJ whole genome shotgun (WGS) entry which is preliminary data.</text>
</comment>
<sequence>MTDMALGQEVVRQKLAAFEELRPKFEQCFRFVQEAHGQKRFVSCSVGDIVYYLHARWICDCKGYLLSVPHSHKIYEGRRCLELLREWQTDGNSANVIAFLQRKLDTLPYAALTRQIEQGRLRHQNDGLERRLLHGRTILLNRGFNLLLALDTLFSLSREELSAEVHAACEQYGHFPEQIEQQLALLDTSLYSYVPHQALARLNMTLMNRFGSDVLAQEENAPGERSWRVLPSEEPLTPPAEHLFPAYQDLTQTGHNNIMRHRFNSPTS</sequence>
<evidence type="ECO:0000313" key="1">
    <source>
        <dbReference type="EMBL" id="GHO55017.1"/>
    </source>
</evidence>
<reference evidence="1 2" key="1">
    <citation type="journal article" date="2021" name="Int. J. Syst. Evol. Microbiol.">
        <title>Reticulibacter mediterranei gen. nov., sp. nov., within the new family Reticulibacteraceae fam. nov., and Ktedonospora formicarum gen. nov., sp. nov., Ktedonobacter robiniae sp. nov., Dictyobacter formicarum sp. nov. and Dictyobacter arantiisoli sp. nov., belonging to the class Ktedonobacteria.</title>
        <authorList>
            <person name="Yabe S."/>
            <person name="Zheng Y."/>
            <person name="Wang C.M."/>
            <person name="Sakai Y."/>
            <person name="Abe K."/>
            <person name="Yokota A."/>
            <person name="Donadio S."/>
            <person name="Cavaletti L."/>
            <person name="Monciardini P."/>
        </authorList>
    </citation>
    <scope>NUCLEOTIDE SEQUENCE [LARGE SCALE GENOMIC DNA]</scope>
    <source>
        <strain evidence="1 2">SOSP1-30</strain>
    </source>
</reference>
<dbReference type="Proteomes" id="UP000654345">
    <property type="component" value="Unassembled WGS sequence"/>
</dbReference>
<dbReference type="RefSeq" id="WP_201371666.1">
    <property type="nucleotide sequence ID" value="NZ_BNJG01000001.1"/>
</dbReference>
<organism evidence="1 2">
    <name type="scientific">Ktedonobacter robiniae</name>
    <dbReference type="NCBI Taxonomy" id="2778365"/>
    <lineage>
        <taxon>Bacteria</taxon>
        <taxon>Bacillati</taxon>
        <taxon>Chloroflexota</taxon>
        <taxon>Ktedonobacteria</taxon>
        <taxon>Ktedonobacterales</taxon>
        <taxon>Ktedonobacteraceae</taxon>
        <taxon>Ktedonobacter</taxon>
    </lineage>
</organism>
<accession>A0ABQ3URM4</accession>
<keyword evidence="2" id="KW-1185">Reference proteome</keyword>
<name>A0ABQ3URM4_9CHLR</name>
<proteinExistence type="predicted"/>
<protein>
    <submittedName>
        <fullName evidence="1">Uncharacterized protein</fullName>
    </submittedName>
</protein>
<evidence type="ECO:0000313" key="2">
    <source>
        <dbReference type="Proteomes" id="UP000654345"/>
    </source>
</evidence>
<dbReference type="EMBL" id="BNJG01000001">
    <property type="protein sequence ID" value="GHO55017.1"/>
    <property type="molecule type" value="Genomic_DNA"/>
</dbReference>
<gene>
    <name evidence="1" type="ORF">KSB_34920</name>
</gene>